<keyword evidence="10 14" id="KW-0472">Membrane</keyword>
<dbReference type="CDD" id="cd00054">
    <property type="entry name" value="EGF_CA"/>
    <property type="match status" value="4"/>
</dbReference>
<evidence type="ECO:0000256" key="7">
    <source>
        <dbReference type="ARBA" id="ARBA00022837"/>
    </source>
</evidence>
<feature type="transmembrane region" description="Helical" evidence="14">
    <location>
        <begin position="753"/>
        <end position="776"/>
    </location>
</feature>
<dbReference type="FunFam" id="2.60.220.50:FF:000007">
    <property type="entry name" value="Adhesion G protein-coupled receptor E5"/>
    <property type="match status" value="1"/>
</dbReference>
<dbReference type="InterPro" id="IPR018097">
    <property type="entry name" value="EGF_Ca-bd_CS"/>
</dbReference>
<evidence type="ECO:0000256" key="13">
    <source>
        <dbReference type="PROSITE-ProRule" id="PRU00076"/>
    </source>
</evidence>
<feature type="domain" description="EGF-like" evidence="15">
    <location>
        <begin position="240"/>
        <end position="278"/>
    </location>
</feature>
<dbReference type="PROSITE" id="PS50026">
    <property type="entry name" value="EGF_3"/>
    <property type="match status" value="4"/>
</dbReference>
<dbReference type="PANTHER" id="PTHR12011:SF348">
    <property type="entry name" value="ADHESION G PROTEIN-COUPLED RECEPTOR E5"/>
    <property type="match status" value="1"/>
</dbReference>
<dbReference type="InterPro" id="IPR046338">
    <property type="entry name" value="GAIN_dom_sf"/>
</dbReference>
<dbReference type="SUPFAM" id="SSF81321">
    <property type="entry name" value="Family A G protein-coupled receptor-like"/>
    <property type="match status" value="1"/>
</dbReference>
<dbReference type="FunCoup" id="A0A6P5JVL8">
    <property type="interactions" value="925"/>
</dbReference>
<evidence type="ECO:0000256" key="10">
    <source>
        <dbReference type="ARBA" id="ARBA00023136"/>
    </source>
</evidence>
<dbReference type="RefSeq" id="XP_020835581.1">
    <property type="nucleotide sequence ID" value="XM_020979922.1"/>
</dbReference>
<dbReference type="PROSITE" id="PS50221">
    <property type="entry name" value="GAIN_B"/>
    <property type="match status" value="1"/>
</dbReference>
<dbReference type="PROSITE" id="PS01187">
    <property type="entry name" value="EGF_CA"/>
    <property type="match status" value="1"/>
</dbReference>
<proteinExistence type="predicted"/>
<keyword evidence="4 14" id="KW-0812">Transmembrane</keyword>
<dbReference type="PROSITE" id="PS00010">
    <property type="entry name" value="ASX_HYDROXYL"/>
    <property type="match status" value="4"/>
</dbReference>
<evidence type="ECO:0000259" key="16">
    <source>
        <dbReference type="PROSITE" id="PS50221"/>
    </source>
</evidence>
<gene>
    <name evidence="19" type="primary">ADGRE5</name>
</gene>
<evidence type="ECO:0000313" key="18">
    <source>
        <dbReference type="Proteomes" id="UP000515140"/>
    </source>
</evidence>
<dbReference type="FunFam" id="2.10.25.10:FF:000177">
    <property type="entry name" value="Adhesion G protein-coupled receptor E2"/>
    <property type="match status" value="1"/>
</dbReference>
<feature type="domain" description="GAIN-B" evidence="16">
    <location>
        <begin position="424"/>
        <end position="602"/>
    </location>
</feature>
<dbReference type="Pfam" id="PF00002">
    <property type="entry name" value="7tm_2"/>
    <property type="match status" value="1"/>
</dbReference>
<dbReference type="CTD" id="976"/>
<sequence length="891" mass="97189">MRKYQQTHKVAAAAAAAATENIQVQPLGASKRPLLPLPLPGGGPVMPALPRGLFLGLLVTRPGIFPMEFGCCFFALNCLCVLVLLETAAAQSSKGSQCRCPQHATCINGTHCTCNDGFATWSGQKYFNDPLEICDDVNECVSPVSIFCGKDADCVNTDGSYHCTCVPGYAFPSGEETFRNATMNNCQDVNECAPSMNISCGQNADCVNTNGGYHCACNPGYALPSGKETFPNATMNNCQDEDECQLEPLICEPRGLCINNLGSYICKCKPGFAKSNKNQIKDCIDVNECAPPIRISCGQNADCVNTEGSYHCTCSPGYALPSGEGTFPNATMNNCQEISFPSWTPPSEVSQGFLNQLRFITSKFKNASAQESITEFLNDIVELLESSRDLEHLPLEARLQVATYLLSGSEQVLRALAQTMPNGPMVFPALRGTELSMNVMEKPTGSVEVGRSHSKMRLNWNLAWKPGGSEKAVVGLFSTHKMKKLLTNAPLVLEPETKAALQQMNEARVEGGIPVLLSAVSTAFLSNKDTGNLSSPVTFTFSHPNVSCEPPEVICAFWQCNNGSGHWATTGCKKVGCKGSSTTCNCTHLSSFAILMAQYDVEDWTLSVITQVGLGVSLVCLLLCILTFLLCRPIQGSRTTIHLHLCLCLFVGSAVFLAGTANSSQGQVGLRCRLVAGLLHYCFLAAFCWMCLEGLELYFLVVRVFPGPGLRTRWLCLLGYGTPALIVAISAAVNSQGYGRPRYCWLSLENGFIWSFLGPVTLIIAFNAFIFVITVWKLTQKFSEINPDMKKLKKTRMLTFTAIAQLCVLGCTWIFGLFLFGPENHVLAYIFTILNCVQGCFLFLLHCLLNKKVREEYRRWACIVTKSKYNEFSTSTTSQSRALRPSLESGM</sequence>
<dbReference type="AlphaFoldDB" id="A0A6P5JVL8"/>
<keyword evidence="2" id="KW-1003">Cell membrane</keyword>
<feature type="transmembrane region" description="Helical" evidence="14">
    <location>
        <begin position="641"/>
        <end position="658"/>
    </location>
</feature>
<dbReference type="GO" id="GO:0005886">
    <property type="term" value="C:plasma membrane"/>
    <property type="evidence" value="ECO:0007669"/>
    <property type="project" value="UniProtKB-SubCell"/>
</dbReference>
<dbReference type="InterPro" id="IPR000152">
    <property type="entry name" value="EGF-type_Asp/Asn_hydroxyl_site"/>
</dbReference>
<dbReference type="PANTHER" id="PTHR12011">
    <property type="entry name" value="ADHESION G-PROTEIN COUPLED RECEPTOR"/>
    <property type="match status" value="1"/>
</dbReference>
<feature type="transmembrane region" description="Helical" evidence="14">
    <location>
        <begin position="797"/>
        <end position="820"/>
    </location>
</feature>
<protein>
    <submittedName>
        <fullName evidence="19">CD97 antigen isoform X1</fullName>
    </submittedName>
</protein>
<dbReference type="InterPro" id="IPR000832">
    <property type="entry name" value="GPCR_2_secretin-like"/>
</dbReference>
<evidence type="ECO:0000256" key="8">
    <source>
        <dbReference type="ARBA" id="ARBA00022889"/>
    </source>
</evidence>
<evidence type="ECO:0000256" key="12">
    <source>
        <dbReference type="ARBA" id="ARBA00023180"/>
    </source>
</evidence>
<evidence type="ECO:0000259" key="15">
    <source>
        <dbReference type="PROSITE" id="PS50026"/>
    </source>
</evidence>
<keyword evidence="5" id="KW-0732">Signal</keyword>
<dbReference type="InterPro" id="IPR049883">
    <property type="entry name" value="NOTCH1_EGF-like"/>
</dbReference>
<keyword evidence="7" id="KW-0106">Calcium</keyword>
<evidence type="ECO:0000256" key="5">
    <source>
        <dbReference type="ARBA" id="ARBA00022729"/>
    </source>
</evidence>
<dbReference type="GO" id="GO:0005509">
    <property type="term" value="F:calcium ion binding"/>
    <property type="evidence" value="ECO:0007669"/>
    <property type="project" value="InterPro"/>
</dbReference>
<dbReference type="PROSITE" id="PS00650">
    <property type="entry name" value="G_PROTEIN_RECEP_F2_2"/>
    <property type="match status" value="1"/>
</dbReference>
<dbReference type="PRINTS" id="PR01278">
    <property type="entry name" value="CD97PROTEIN"/>
</dbReference>
<dbReference type="SUPFAM" id="SSF57184">
    <property type="entry name" value="Growth factor receptor domain"/>
    <property type="match status" value="1"/>
</dbReference>
<dbReference type="Pfam" id="PF01825">
    <property type="entry name" value="GPS"/>
    <property type="match status" value="1"/>
</dbReference>
<keyword evidence="8" id="KW-0130">Cell adhesion</keyword>
<dbReference type="SMART" id="SM00179">
    <property type="entry name" value="EGF_CA"/>
    <property type="match status" value="4"/>
</dbReference>
<evidence type="ECO:0000256" key="2">
    <source>
        <dbReference type="ARBA" id="ARBA00022475"/>
    </source>
</evidence>
<dbReference type="Proteomes" id="UP000515140">
    <property type="component" value="Unplaced"/>
</dbReference>
<dbReference type="InterPro" id="IPR009030">
    <property type="entry name" value="Growth_fac_rcpt_cys_sf"/>
</dbReference>
<keyword evidence="3 13" id="KW-0245">EGF-like domain</keyword>
<organism evidence="18 19">
    <name type="scientific">Phascolarctos cinereus</name>
    <name type="common">Koala</name>
    <dbReference type="NCBI Taxonomy" id="38626"/>
    <lineage>
        <taxon>Eukaryota</taxon>
        <taxon>Metazoa</taxon>
        <taxon>Chordata</taxon>
        <taxon>Craniata</taxon>
        <taxon>Vertebrata</taxon>
        <taxon>Euteleostomi</taxon>
        <taxon>Mammalia</taxon>
        <taxon>Metatheria</taxon>
        <taxon>Diprotodontia</taxon>
        <taxon>Phascolarctidae</taxon>
        <taxon>Phascolarctos</taxon>
    </lineage>
</organism>
<evidence type="ECO:0000256" key="4">
    <source>
        <dbReference type="ARBA" id="ARBA00022692"/>
    </source>
</evidence>
<feature type="transmembrane region" description="Helical" evidence="14">
    <location>
        <begin position="826"/>
        <end position="849"/>
    </location>
</feature>
<keyword evidence="18" id="KW-1185">Reference proteome</keyword>
<keyword evidence="11" id="KW-1015">Disulfide bond</keyword>
<evidence type="ECO:0000256" key="3">
    <source>
        <dbReference type="ARBA" id="ARBA00022536"/>
    </source>
</evidence>
<dbReference type="GO" id="GO:0007166">
    <property type="term" value="P:cell surface receptor signaling pathway"/>
    <property type="evidence" value="ECO:0007669"/>
    <property type="project" value="InterPro"/>
</dbReference>
<dbReference type="SMART" id="SM00303">
    <property type="entry name" value="GPS"/>
    <property type="match status" value="1"/>
</dbReference>
<dbReference type="InterPro" id="IPR001881">
    <property type="entry name" value="EGF-like_Ca-bd_dom"/>
</dbReference>
<dbReference type="Gene3D" id="1.20.1070.10">
    <property type="entry name" value="Rhodopsin 7-helix transmembrane proteins"/>
    <property type="match status" value="1"/>
</dbReference>
<dbReference type="InParanoid" id="A0A6P5JVL8"/>
<dbReference type="InterPro" id="IPR003056">
    <property type="entry name" value="GPCR_2_ADGRE2_ADGRE5"/>
</dbReference>
<evidence type="ECO:0000256" key="9">
    <source>
        <dbReference type="ARBA" id="ARBA00022989"/>
    </source>
</evidence>
<dbReference type="Gene3D" id="2.10.25.10">
    <property type="entry name" value="Laminin"/>
    <property type="match status" value="5"/>
</dbReference>
<evidence type="ECO:0000259" key="17">
    <source>
        <dbReference type="PROSITE" id="PS50261"/>
    </source>
</evidence>
<feature type="domain" description="EGF-like" evidence="15">
    <location>
        <begin position="285"/>
        <end position="324"/>
    </location>
</feature>
<feature type="transmembrane region" description="Helical" evidence="14">
    <location>
        <begin position="678"/>
        <end position="702"/>
    </location>
</feature>
<comment type="caution">
    <text evidence="13">Lacks conserved residue(s) required for the propagation of feature annotation.</text>
</comment>
<feature type="transmembrane region" description="Helical" evidence="14">
    <location>
        <begin position="714"/>
        <end position="733"/>
    </location>
</feature>
<dbReference type="FunFam" id="1.20.1070.10:FF:000136">
    <property type="entry name" value="Adhesion G protein-coupled receptor E5"/>
    <property type="match status" value="1"/>
</dbReference>
<dbReference type="GeneID" id="110203427"/>
<feature type="domain" description="EGF-like" evidence="15">
    <location>
        <begin position="136"/>
        <end position="175"/>
    </location>
</feature>
<feature type="domain" description="EGF-like" evidence="15">
    <location>
        <begin position="188"/>
        <end position="227"/>
    </location>
</feature>
<dbReference type="GO" id="GO:0007189">
    <property type="term" value="P:adenylate cyclase-activating G protein-coupled receptor signaling pathway"/>
    <property type="evidence" value="ECO:0007669"/>
    <property type="project" value="TreeGrafter"/>
</dbReference>
<dbReference type="PRINTS" id="PR00249">
    <property type="entry name" value="GPCRSECRETIN"/>
</dbReference>
<dbReference type="InterPro" id="IPR000203">
    <property type="entry name" value="GPS"/>
</dbReference>
<keyword evidence="12" id="KW-0325">Glycoprotein</keyword>
<evidence type="ECO:0000256" key="14">
    <source>
        <dbReference type="SAM" id="Phobius"/>
    </source>
</evidence>
<keyword evidence="6" id="KW-0677">Repeat</keyword>
<evidence type="ECO:0000256" key="11">
    <source>
        <dbReference type="ARBA" id="ARBA00023157"/>
    </source>
</evidence>
<accession>A0A6P5JVL8</accession>
<evidence type="ECO:0000256" key="6">
    <source>
        <dbReference type="ARBA" id="ARBA00022737"/>
    </source>
</evidence>
<dbReference type="InterPro" id="IPR017981">
    <property type="entry name" value="GPCR_2-like_7TM"/>
</dbReference>
<reference evidence="19" key="1">
    <citation type="submission" date="2025-08" db="UniProtKB">
        <authorList>
            <consortium name="RefSeq"/>
        </authorList>
    </citation>
    <scope>IDENTIFICATION</scope>
    <source>
        <tissue evidence="19">Spleen</tissue>
    </source>
</reference>
<dbReference type="GO" id="GO:0007155">
    <property type="term" value="P:cell adhesion"/>
    <property type="evidence" value="ECO:0007669"/>
    <property type="project" value="UniProtKB-KW"/>
</dbReference>
<name>A0A6P5JVL8_PHACI</name>
<dbReference type="Gene3D" id="2.60.220.50">
    <property type="match status" value="1"/>
</dbReference>
<dbReference type="FunFam" id="2.10.25.10:FF:000038">
    <property type="entry name" value="Fibrillin 2"/>
    <property type="match status" value="4"/>
</dbReference>
<comment type="subcellular location">
    <subcellularLocation>
        <location evidence="1">Cell membrane</location>
        <topology evidence="1">Multi-pass membrane protein</topology>
    </subcellularLocation>
</comment>
<feature type="domain" description="G-protein coupled receptors family 2 profile 2" evidence="17">
    <location>
        <begin position="606"/>
        <end position="850"/>
    </location>
</feature>
<dbReference type="InterPro" id="IPR017983">
    <property type="entry name" value="GPCR_2_secretin-like_CS"/>
</dbReference>
<dbReference type="GO" id="GO:0004930">
    <property type="term" value="F:G protein-coupled receptor activity"/>
    <property type="evidence" value="ECO:0007669"/>
    <property type="project" value="InterPro"/>
</dbReference>
<dbReference type="InterPro" id="IPR057244">
    <property type="entry name" value="GAIN_B"/>
</dbReference>
<dbReference type="SMART" id="SM00181">
    <property type="entry name" value="EGF"/>
    <property type="match status" value="5"/>
</dbReference>
<dbReference type="InterPro" id="IPR000742">
    <property type="entry name" value="EGF"/>
</dbReference>
<feature type="transmembrane region" description="Helical" evidence="14">
    <location>
        <begin position="604"/>
        <end position="629"/>
    </location>
</feature>
<keyword evidence="9 14" id="KW-1133">Transmembrane helix</keyword>
<dbReference type="SUPFAM" id="SSF57196">
    <property type="entry name" value="EGF/Laminin"/>
    <property type="match status" value="1"/>
</dbReference>
<dbReference type="KEGG" id="pcw:110203427"/>
<dbReference type="Pfam" id="PF07645">
    <property type="entry name" value="EGF_CA"/>
    <property type="match status" value="4"/>
</dbReference>
<dbReference type="PROSITE" id="PS50261">
    <property type="entry name" value="G_PROTEIN_RECEP_F2_4"/>
    <property type="match status" value="1"/>
</dbReference>
<evidence type="ECO:0000313" key="19">
    <source>
        <dbReference type="RefSeq" id="XP_020835581.1"/>
    </source>
</evidence>
<evidence type="ECO:0000256" key="1">
    <source>
        <dbReference type="ARBA" id="ARBA00004651"/>
    </source>
</evidence>